<dbReference type="PRINTS" id="PR01889">
    <property type="entry name" value="PPNRPEPTIDEB"/>
</dbReference>
<accession>A0ABD2DD47</accession>
<evidence type="ECO:0000256" key="3">
    <source>
        <dbReference type="ARBA" id="ARBA00022525"/>
    </source>
</evidence>
<sequence>MARPATLAAVALALCLLLAPPGRAWYRQAAGHSYYSVGRAAGLLSGFRRSQYGRHSEPSVGEGPPAAALELRPSLRSLAVCVKDVTPNLRSCERLPDSRGTFQCKADVFLSLRAVDCHEA</sequence>
<evidence type="ECO:0000256" key="5">
    <source>
        <dbReference type="ARBA" id="ARBA00022729"/>
    </source>
</evidence>
<keyword evidence="6 8" id="KW-0527">Neuropeptide</keyword>
<gene>
    <name evidence="8" type="ORF">WCI35_026244</name>
</gene>
<dbReference type="EMBL" id="JBFSEQ010000011">
    <property type="protein sequence ID" value="KAL2764526.1"/>
    <property type="molecule type" value="Genomic_DNA"/>
</dbReference>
<evidence type="ECO:0000256" key="6">
    <source>
        <dbReference type="ARBA" id="ARBA00023320"/>
    </source>
</evidence>
<dbReference type="PANTHER" id="PTHR28553:SF1">
    <property type="entry name" value="NEUROPEPTIDE B"/>
    <property type="match status" value="1"/>
</dbReference>
<evidence type="ECO:0000256" key="1">
    <source>
        <dbReference type="ARBA" id="ARBA00004613"/>
    </source>
</evidence>
<keyword evidence="4" id="KW-0165">Cleavage on pair of basic residues</keyword>
<evidence type="ECO:0000256" key="4">
    <source>
        <dbReference type="ARBA" id="ARBA00022685"/>
    </source>
</evidence>
<proteinExistence type="inferred from homology"/>
<dbReference type="Pfam" id="PF15180">
    <property type="entry name" value="NPBW"/>
    <property type="match status" value="1"/>
</dbReference>
<dbReference type="Proteomes" id="UP001610411">
    <property type="component" value="Unassembled WGS sequence"/>
</dbReference>
<evidence type="ECO:0000313" key="9">
    <source>
        <dbReference type="Proteomes" id="UP001610411"/>
    </source>
</evidence>
<comment type="subcellular location">
    <subcellularLocation>
        <location evidence="1">Secreted</location>
    </subcellularLocation>
</comment>
<keyword evidence="9" id="KW-1185">Reference proteome</keyword>
<comment type="similarity">
    <text evidence="2">Belongs to the neuropeptide B/W family.</text>
</comment>
<reference evidence="8 9" key="1">
    <citation type="journal article" date="2024" name="G3 (Bethesda)">
        <title>A hybrid genome assembly of the endangered aye-aye (Daubentonia madagascariensis).</title>
        <authorList>
            <person name="Versoza C.J."/>
            <person name="Pfeifer S.P."/>
        </authorList>
    </citation>
    <scope>NUCLEOTIDE SEQUENCE [LARGE SCALE GENOMIC DNA]</scope>
    <source>
        <strain evidence="8">6821</strain>
    </source>
</reference>
<name>A0ABD2DD47_DAUMA</name>
<protein>
    <submittedName>
        <fullName evidence="8">Neuropeptide B preproprotein</fullName>
    </submittedName>
</protein>
<dbReference type="InterPro" id="IPR013297">
    <property type="entry name" value="Neuropept_BW_pre"/>
</dbReference>
<organism evidence="8 9">
    <name type="scientific">Daubentonia madagascariensis</name>
    <name type="common">Aye-aye</name>
    <name type="synonym">Sciurus madagascariensis</name>
    <dbReference type="NCBI Taxonomy" id="31869"/>
    <lineage>
        <taxon>Eukaryota</taxon>
        <taxon>Metazoa</taxon>
        <taxon>Chordata</taxon>
        <taxon>Craniata</taxon>
        <taxon>Vertebrata</taxon>
        <taxon>Euteleostomi</taxon>
        <taxon>Mammalia</taxon>
        <taxon>Eutheria</taxon>
        <taxon>Euarchontoglires</taxon>
        <taxon>Primates</taxon>
        <taxon>Strepsirrhini</taxon>
        <taxon>Chiromyiformes</taxon>
        <taxon>Daubentoniidae</taxon>
        <taxon>Daubentonia</taxon>
    </lineage>
</organism>
<dbReference type="GO" id="GO:0005576">
    <property type="term" value="C:extracellular region"/>
    <property type="evidence" value="ECO:0007669"/>
    <property type="project" value="UniProtKB-SubCell"/>
</dbReference>
<dbReference type="PANTHER" id="PTHR28553">
    <property type="entry name" value="NEUROPEPTIDE B"/>
    <property type="match status" value="1"/>
</dbReference>
<comment type="caution">
    <text evidence="8">The sequence shown here is derived from an EMBL/GenBank/DDBJ whole genome shotgun (WGS) entry which is preliminary data.</text>
</comment>
<feature type="chain" id="PRO_5044805461" evidence="7">
    <location>
        <begin position="25"/>
        <end position="120"/>
    </location>
</feature>
<dbReference type="GO" id="GO:0007218">
    <property type="term" value="P:neuropeptide signaling pathway"/>
    <property type="evidence" value="ECO:0007669"/>
    <property type="project" value="UniProtKB-KW"/>
</dbReference>
<keyword evidence="3" id="KW-0964">Secreted</keyword>
<dbReference type="InterPro" id="IPR013298">
    <property type="entry name" value="Neuropept_B_pre"/>
</dbReference>
<feature type="signal peptide" evidence="7">
    <location>
        <begin position="1"/>
        <end position="24"/>
    </location>
</feature>
<evidence type="ECO:0000313" key="8">
    <source>
        <dbReference type="EMBL" id="KAL2764526.1"/>
    </source>
</evidence>
<evidence type="ECO:0000256" key="7">
    <source>
        <dbReference type="SAM" id="SignalP"/>
    </source>
</evidence>
<keyword evidence="5 7" id="KW-0732">Signal</keyword>
<dbReference type="AlphaFoldDB" id="A0ABD2DD47"/>
<evidence type="ECO:0000256" key="2">
    <source>
        <dbReference type="ARBA" id="ARBA00005292"/>
    </source>
</evidence>
<dbReference type="PRINTS" id="PR01888">
    <property type="entry name" value="NROPEPTIDEBW"/>
</dbReference>